<keyword evidence="6" id="KW-0811">Translocation</keyword>
<dbReference type="GO" id="GO:0036228">
    <property type="term" value="P:protein localization to nuclear inner membrane"/>
    <property type="evidence" value="ECO:0007669"/>
    <property type="project" value="TreeGrafter"/>
</dbReference>
<feature type="domain" description="Nucleoporin Nup54 alpha-helical" evidence="11">
    <location>
        <begin position="355"/>
        <end position="493"/>
    </location>
</feature>
<dbReference type="GO" id="GO:0051028">
    <property type="term" value="P:mRNA transport"/>
    <property type="evidence" value="ECO:0007669"/>
    <property type="project" value="UniProtKB-KW"/>
</dbReference>
<evidence type="ECO:0000256" key="7">
    <source>
        <dbReference type="ARBA" id="ARBA00023132"/>
    </source>
</evidence>
<dbReference type="InterPro" id="IPR040985">
    <property type="entry name" value="Nup54_C"/>
</dbReference>
<keyword evidence="5" id="KW-0653">Protein transport</keyword>
<keyword evidence="3" id="KW-0677">Repeat</keyword>
<dbReference type="InterPro" id="IPR024864">
    <property type="entry name" value="Nup54/Nup57/Nup44"/>
</dbReference>
<dbReference type="GO" id="GO:0017056">
    <property type="term" value="F:structural constituent of nuclear pore"/>
    <property type="evidence" value="ECO:0007669"/>
    <property type="project" value="TreeGrafter"/>
</dbReference>
<comment type="similarity">
    <text evidence="9">Belongs to the NUP54 family.</text>
</comment>
<keyword evidence="2" id="KW-0813">Transport</keyword>
<dbReference type="GO" id="GO:0006607">
    <property type="term" value="P:NLS-bearing protein import into nucleus"/>
    <property type="evidence" value="ECO:0007669"/>
    <property type="project" value="TreeGrafter"/>
</dbReference>
<evidence type="ECO:0000256" key="6">
    <source>
        <dbReference type="ARBA" id="ARBA00023010"/>
    </source>
</evidence>
<accession>A0A6B2EEZ4</accession>
<evidence type="ECO:0000313" key="13">
    <source>
        <dbReference type="EMBL" id="NBJ60933.1"/>
    </source>
</evidence>
<dbReference type="Pfam" id="PF18437">
    <property type="entry name" value="Nup54_C"/>
    <property type="match status" value="1"/>
</dbReference>
<dbReference type="PANTHER" id="PTHR13000:SF0">
    <property type="entry name" value="NUCLEOPORIN P54"/>
    <property type="match status" value="1"/>
</dbReference>
<dbReference type="Gene3D" id="1.20.5.490">
    <property type="entry name" value="Single helix bin"/>
    <property type="match status" value="1"/>
</dbReference>
<evidence type="ECO:0000256" key="9">
    <source>
        <dbReference type="ARBA" id="ARBA00060798"/>
    </source>
</evidence>
<feature type="domain" description="Nup54 C-terminal interacting" evidence="12">
    <location>
        <begin position="509"/>
        <end position="547"/>
    </location>
</feature>
<name>A0A6B2EEZ4_9DIPT</name>
<sequence>MSLFGNTSALGTSTPAKPTGFGNFSFGAPTSTQQPFGQAPAFGAPANAPSFNFGAPTTSAPTLGGFGGFGTTTTSAPSFGGFGTTATTNTAPAFGGFGSTGFGGFGSTTTTTSTPSFSGFGQTTQSGFGGFGSNFGAFGQQKPITSVAPAFGAFGGGFGTQQQQQSQLTPEEAFTQCIFKVSFFGDERDTTISRWNYLQAMWGTGKAYYTQLAPPVEITPQNPLCRFKAMSYNKIPGHDNKMGMVGLSFNKSVAQIKDLQLQLVPVLNQMLGGNPNLSINIDNVRGLSDDKSQVMIFVEEKSPATNEVKRIPATDLCAYLNQPMTKGQLNNFGIDQIIAQVMPDDDQLKEYLMNPPKGIDPRMWRQAIDDNPDPTRLIPVTMIGFQELKWRTKCQETETEMHNQYLVKVTRNLENLKQRHTSSTAKIMEYRRKLAELSHRILRIIVKQEITRKLGVAMSPEEEILRSKLENMQALVSAPTQFKGRLSELLSQMRMQRDQWSHSGGSNEYKLDKDSTDEMQTFLAMQQKAMALLIETMNKDIRALKIISDGTNQLMRG</sequence>
<evidence type="ECO:0000256" key="5">
    <source>
        <dbReference type="ARBA" id="ARBA00022927"/>
    </source>
</evidence>
<dbReference type="GO" id="GO:0006999">
    <property type="term" value="P:nuclear pore organization"/>
    <property type="evidence" value="ECO:0007669"/>
    <property type="project" value="TreeGrafter"/>
</dbReference>
<evidence type="ECO:0000259" key="12">
    <source>
        <dbReference type="Pfam" id="PF18437"/>
    </source>
</evidence>
<protein>
    <submittedName>
        <fullName evidence="13">Putative nuclear pore complex p54 component sc nup57</fullName>
    </submittedName>
</protein>
<keyword evidence="4" id="KW-0509">mRNA transport</keyword>
<dbReference type="PANTHER" id="PTHR13000">
    <property type="entry name" value="NUCLEOPORIN P54"/>
    <property type="match status" value="1"/>
</dbReference>
<dbReference type="GO" id="GO:0044613">
    <property type="term" value="C:nuclear pore central transport channel"/>
    <property type="evidence" value="ECO:0007669"/>
    <property type="project" value="TreeGrafter"/>
</dbReference>
<evidence type="ECO:0000256" key="3">
    <source>
        <dbReference type="ARBA" id="ARBA00022737"/>
    </source>
</evidence>
<dbReference type="Pfam" id="PF13874">
    <property type="entry name" value="Nup54"/>
    <property type="match status" value="1"/>
</dbReference>
<evidence type="ECO:0000256" key="1">
    <source>
        <dbReference type="ARBA" id="ARBA00004567"/>
    </source>
</evidence>
<feature type="region of interest" description="Disordered" evidence="10">
    <location>
        <begin position="1"/>
        <end position="44"/>
    </location>
</feature>
<organism evidence="13">
    <name type="scientific">Phlebotomus kandelakii</name>
    <dbReference type="NCBI Taxonomy" id="1109342"/>
    <lineage>
        <taxon>Eukaryota</taxon>
        <taxon>Metazoa</taxon>
        <taxon>Ecdysozoa</taxon>
        <taxon>Arthropoda</taxon>
        <taxon>Hexapoda</taxon>
        <taxon>Insecta</taxon>
        <taxon>Pterygota</taxon>
        <taxon>Neoptera</taxon>
        <taxon>Endopterygota</taxon>
        <taxon>Diptera</taxon>
        <taxon>Nematocera</taxon>
        <taxon>Psychodoidea</taxon>
        <taxon>Psychodidae</taxon>
        <taxon>Phlebotomus</taxon>
        <taxon>Larroussius</taxon>
    </lineage>
</organism>
<feature type="compositionally biased region" description="Low complexity" evidence="10">
    <location>
        <begin position="34"/>
        <end position="44"/>
    </location>
</feature>
<proteinExistence type="inferred from homology"/>
<evidence type="ECO:0000256" key="2">
    <source>
        <dbReference type="ARBA" id="ARBA00022448"/>
    </source>
</evidence>
<feature type="compositionally biased region" description="Polar residues" evidence="10">
    <location>
        <begin position="1"/>
        <end position="16"/>
    </location>
</feature>
<dbReference type="InterPro" id="IPR025712">
    <property type="entry name" value="Nup54_alpha-helical_dom"/>
</dbReference>
<evidence type="ECO:0000256" key="8">
    <source>
        <dbReference type="ARBA" id="ARBA00023242"/>
    </source>
</evidence>
<keyword evidence="8" id="KW-0539">Nucleus</keyword>
<keyword evidence="7" id="KW-0906">Nuclear pore complex</keyword>
<comment type="subcellular location">
    <subcellularLocation>
        <location evidence="1">Nucleus</location>
        <location evidence="1">Nuclear pore complex</location>
    </subcellularLocation>
</comment>
<reference evidence="13" key="1">
    <citation type="submission" date="2019-10" db="EMBL/GenBank/DDBJ databases">
        <title>Short sand fly seasons in Tbilisi, Georgia, hinder development of host immunity to saliva of the visceral leishmaniasis vector Phlebotomus kandelakii.</title>
        <authorList>
            <person name="Oliveira F."/>
            <person name="Giorgobiani E."/>
            <person name="Guimaraes-Costa A.B."/>
            <person name="Abdeladhim M."/>
            <person name="Oristian J."/>
            <person name="Tskhvaradze L."/>
            <person name="Tsertsvadze N."/>
            <person name="Zakalashvili M."/>
            <person name="Valenzuela J.G."/>
            <person name="Kamhawi S."/>
        </authorList>
    </citation>
    <scope>NUCLEOTIDE SEQUENCE</scope>
    <source>
        <strain evidence="13">Wild-capture in Tbilisi</strain>
        <tissue evidence="13">Salivary glands</tissue>
    </source>
</reference>
<dbReference type="Gene3D" id="1.20.5.170">
    <property type="match status" value="1"/>
</dbReference>
<evidence type="ECO:0000256" key="10">
    <source>
        <dbReference type="SAM" id="MobiDB-lite"/>
    </source>
</evidence>
<dbReference type="FunFam" id="1.20.5.490:FF:000003">
    <property type="entry name" value="nucleoporin p54 isoform X1"/>
    <property type="match status" value="1"/>
</dbReference>
<evidence type="ECO:0000259" key="11">
    <source>
        <dbReference type="Pfam" id="PF13874"/>
    </source>
</evidence>
<dbReference type="EMBL" id="GIFK01003230">
    <property type="protein sequence ID" value="NBJ60933.1"/>
    <property type="molecule type" value="Transcribed_RNA"/>
</dbReference>
<evidence type="ECO:0000256" key="4">
    <source>
        <dbReference type="ARBA" id="ARBA00022816"/>
    </source>
</evidence>
<dbReference type="AlphaFoldDB" id="A0A6B2EEZ4"/>